<organism evidence="7 8">
    <name type="scientific">Candidatus Proximibacter danicus</name>
    <dbReference type="NCBI Taxonomy" id="2954365"/>
    <lineage>
        <taxon>Bacteria</taxon>
        <taxon>Pseudomonadati</taxon>
        <taxon>Pseudomonadota</taxon>
        <taxon>Betaproteobacteria</taxon>
        <taxon>Candidatus Proximibacter</taxon>
    </lineage>
</organism>
<evidence type="ECO:0000256" key="1">
    <source>
        <dbReference type="ARBA" id="ARBA00022729"/>
    </source>
</evidence>
<protein>
    <submittedName>
        <fullName evidence="7">MliC family protein</fullName>
    </submittedName>
</protein>
<gene>
    <name evidence="7" type="ORF">IPL58_16535</name>
</gene>
<dbReference type="Gene3D" id="2.40.128.200">
    <property type="match status" value="1"/>
</dbReference>
<proteinExistence type="predicted"/>
<evidence type="ECO:0000256" key="5">
    <source>
        <dbReference type="SAM" id="SignalP"/>
    </source>
</evidence>
<evidence type="ECO:0000256" key="3">
    <source>
        <dbReference type="ARBA" id="ARBA00023139"/>
    </source>
</evidence>
<evidence type="ECO:0000256" key="2">
    <source>
        <dbReference type="ARBA" id="ARBA00023136"/>
    </source>
</evidence>
<feature type="domain" description="C-type lysozyme inhibitor" evidence="6">
    <location>
        <begin position="34"/>
        <end position="96"/>
    </location>
</feature>
<keyword evidence="2" id="KW-0472">Membrane</keyword>
<dbReference type="Pfam" id="PF09864">
    <property type="entry name" value="MliC"/>
    <property type="match status" value="1"/>
</dbReference>
<reference evidence="7" key="1">
    <citation type="submission" date="2020-10" db="EMBL/GenBank/DDBJ databases">
        <title>Connecting structure to function with the recovery of over 1000 high-quality activated sludge metagenome-assembled genomes encoding full-length rRNA genes using long-read sequencing.</title>
        <authorList>
            <person name="Singleton C.M."/>
            <person name="Petriglieri F."/>
            <person name="Kristensen J.M."/>
            <person name="Kirkegaard R.H."/>
            <person name="Michaelsen T.Y."/>
            <person name="Andersen M.H."/>
            <person name="Karst S.M."/>
            <person name="Dueholm M.S."/>
            <person name="Nielsen P.H."/>
            <person name="Albertsen M."/>
        </authorList>
    </citation>
    <scope>NUCLEOTIDE SEQUENCE</scope>
    <source>
        <strain evidence="7">Hirt_18-Q3-R61-65_BATAC.395</strain>
    </source>
</reference>
<evidence type="ECO:0000256" key="4">
    <source>
        <dbReference type="ARBA" id="ARBA00023288"/>
    </source>
</evidence>
<keyword evidence="3" id="KW-0564">Palmitate</keyword>
<dbReference type="EMBL" id="JADJUC010000031">
    <property type="protein sequence ID" value="MBK8525491.1"/>
    <property type="molecule type" value="Genomic_DNA"/>
</dbReference>
<dbReference type="PROSITE" id="PS51257">
    <property type="entry name" value="PROKAR_LIPOPROTEIN"/>
    <property type="match status" value="1"/>
</dbReference>
<name>A0A9D7PRE8_9PROT</name>
<dbReference type="InterPro" id="IPR018660">
    <property type="entry name" value="MliC"/>
</dbReference>
<feature type="signal peptide" evidence="5">
    <location>
        <begin position="1"/>
        <end position="17"/>
    </location>
</feature>
<evidence type="ECO:0000313" key="7">
    <source>
        <dbReference type="EMBL" id="MBK8525491.1"/>
    </source>
</evidence>
<evidence type="ECO:0000259" key="6">
    <source>
        <dbReference type="Pfam" id="PF09864"/>
    </source>
</evidence>
<keyword evidence="4" id="KW-0449">Lipoprotein</keyword>
<comment type="caution">
    <text evidence="7">The sequence shown here is derived from an EMBL/GenBank/DDBJ whole genome shotgun (WGS) entry which is preliminary data.</text>
</comment>
<dbReference type="InterPro" id="IPR036328">
    <property type="entry name" value="MliC_sf"/>
</dbReference>
<feature type="chain" id="PRO_5039094642" evidence="5">
    <location>
        <begin position="18"/>
        <end position="113"/>
    </location>
</feature>
<dbReference type="SUPFAM" id="SSF141488">
    <property type="entry name" value="YdhA-like"/>
    <property type="match status" value="1"/>
</dbReference>
<accession>A0A9D7PRE8</accession>
<dbReference type="Proteomes" id="UP000886689">
    <property type="component" value="Unassembled WGS sequence"/>
</dbReference>
<dbReference type="AlphaFoldDB" id="A0A9D7PRE8"/>
<evidence type="ECO:0000313" key="8">
    <source>
        <dbReference type="Proteomes" id="UP000886689"/>
    </source>
</evidence>
<keyword evidence="1 5" id="KW-0732">Signal</keyword>
<sequence>MKRSGMLLGLLVTPLFAGCIAGTEMTALPARIDYVCANNRVLPVARGQDERMAAVLVDGKEYRLFRASSAAQEKYSDGRFSLYLEGERAMLEDLGRVIYGPCVSPVPLPTYYR</sequence>